<dbReference type="EMBL" id="DWYG01000001">
    <property type="protein sequence ID" value="HJB40894.1"/>
    <property type="molecule type" value="Genomic_DNA"/>
</dbReference>
<dbReference type="NCBIfam" id="TIGR01439">
    <property type="entry name" value="lp_hng_hel_AbrB"/>
    <property type="match status" value="1"/>
</dbReference>
<reference evidence="3" key="1">
    <citation type="journal article" date="2021" name="PeerJ">
        <title>Extensive microbial diversity within the chicken gut microbiome revealed by metagenomics and culture.</title>
        <authorList>
            <person name="Gilroy R."/>
            <person name="Ravi A."/>
            <person name="Getino M."/>
            <person name="Pursley I."/>
            <person name="Horton D.L."/>
            <person name="Alikhan N.F."/>
            <person name="Baker D."/>
            <person name="Gharbi K."/>
            <person name="Hall N."/>
            <person name="Watson M."/>
            <person name="Adriaenssens E.M."/>
            <person name="Foster-Nyarko E."/>
            <person name="Jarju S."/>
            <person name="Secka A."/>
            <person name="Antonio M."/>
            <person name="Oren A."/>
            <person name="Chaudhuri R.R."/>
            <person name="La Ragione R."/>
            <person name="Hildebrand F."/>
            <person name="Pallen M.J."/>
        </authorList>
    </citation>
    <scope>NUCLEOTIDE SEQUENCE</scope>
    <source>
        <strain evidence="3">ChiBcec8-13705</strain>
    </source>
</reference>
<accession>A0A9D2S2F3</accession>
<dbReference type="InterPro" id="IPR052731">
    <property type="entry name" value="B_subtilis_Trans_State_Reg"/>
</dbReference>
<dbReference type="SUPFAM" id="SSF89447">
    <property type="entry name" value="AbrB/MazE/MraZ-like"/>
    <property type="match status" value="1"/>
</dbReference>
<dbReference type="PROSITE" id="PS51740">
    <property type="entry name" value="SPOVT_ABRB"/>
    <property type="match status" value="1"/>
</dbReference>
<dbReference type="SMART" id="SM00966">
    <property type="entry name" value="SpoVT_AbrB"/>
    <property type="match status" value="1"/>
</dbReference>
<dbReference type="InterPro" id="IPR007159">
    <property type="entry name" value="SpoVT-AbrB_dom"/>
</dbReference>
<comment type="caution">
    <text evidence="3">The sequence shown here is derived from an EMBL/GenBank/DDBJ whole genome shotgun (WGS) entry which is preliminary data.</text>
</comment>
<feature type="domain" description="SpoVT-AbrB" evidence="2">
    <location>
        <begin position="5"/>
        <end position="50"/>
    </location>
</feature>
<evidence type="ECO:0000313" key="4">
    <source>
        <dbReference type="Proteomes" id="UP000886803"/>
    </source>
</evidence>
<dbReference type="GO" id="GO:0003677">
    <property type="term" value="F:DNA binding"/>
    <property type="evidence" value="ECO:0007669"/>
    <property type="project" value="UniProtKB-UniRule"/>
</dbReference>
<sequence length="89" mass="9557">MNTTGIVRTVDNLGRIVLPKEMRDVFSIEPGTPMEITVSGETLVLRKYRPTGGCVLCGRLCGDMVVLHGKRVCADCRRALAGLSPLQGG</sequence>
<dbReference type="AlphaFoldDB" id="A0A9D2S2F3"/>
<gene>
    <name evidence="3" type="ORF">H9945_00175</name>
</gene>
<dbReference type="PANTHER" id="PTHR36432:SF4">
    <property type="entry name" value="TRANSITION STATE REGULATOR ABH-RELATED"/>
    <property type="match status" value="1"/>
</dbReference>
<name>A0A9D2S2F3_9FIRM</name>
<dbReference type="InterPro" id="IPR037914">
    <property type="entry name" value="SpoVT-AbrB_sf"/>
</dbReference>
<evidence type="ECO:0000259" key="2">
    <source>
        <dbReference type="PROSITE" id="PS51740"/>
    </source>
</evidence>
<dbReference type="Pfam" id="PF04014">
    <property type="entry name" value="MazE_antitoxin"/>
    <property type="match status" value="1"/>
</dbReference>
<dbReference type="Gene3D" id="2.10.260.10">
    <property type="match status" value="1"/>
</dbReference>
<organism evidence="3 4">
    <name type="scientific">Candidatus Gemmiger avicola</name>
    <dbReference type="NCBI Taxonomy" id="2838605"/>
    <lineage>
        <taxon>Bacteria</taxon>
        <taxon>Bacillati</taxon>
        <taxon>Bacillota</taxon>
        <taxon>Clostridia</taxon>
        <taxon>Eubacteriales</taxon>
        <taxon>Gemmiger</taxon>
    </lineage>
</organism>
<dbReference type="Proteomes" id="UP000886803">
    <property type="component" value="Unassembled WGS sequence"/>
</dbReference>
<keyword evidence="1 3" id="KW-0238">DNA-binding</keyword>
<protein>
    <submittedName>
        <fullName evidence="3">AbrB/MazE/SpoVT family DNA-binding domain-containing protein</fullName>
    </submittedName>
</protein>
<evidence type="ECO:0000313" key="3">
    <source>
        <dbReference type="EMBL" id="HJB40894.1"/>
    </source>
</evidence>
<evidence type="ECO:0000256" key="1">
    <source>
        <dbReference type="PROSITE-ProRule" id="PRU01076"/>
    </source>
</evidence>
<reference evidence="3" key="2">
    <citation type="submission" date="2021-04" db="EMBL/GenBank/DDBJ databases">
        <authorList>
            <person name="Gilroy R."/>
        </authorList>
    </citation>
    <scope>NUCLEOTIDE SEQUENCE</scope>
    <source>
        <strain evidence="3">ChiBcec8-13705</strain>
    </source>
</reference>
<proteinExistence type="predicted"/>
<dbReference type="PANTHER" id="PTHR36432">
    <property type="match status" value="1"/>
</dbReference>